<reference evidence="1 2" key="1">
    <citation type="journal article" date="2023" name="Mol. Ecol. Resour.">
        <title>Chromosome-level genome assembly of a triploid poplar Populus alba 'Berolinensis'.</title>
        <authorList>
            <person name="Chen S."/>
            <person name="Yu Y."/>
            <person name="Wang X."/>
            <person name="Wang S."/>
            <person name="Zhang T."/>
            <person name="Zhou Y."/>
            <person name="He R."/>
            <person name="Meng N."/>
            <person name="Wang Y."/>
            <person name="Liu W."/>
            <person name="Liu Z."/>
            <person name="Liu J."/>
            <person name="Guo Q."/>
            <person name="Huang H."/>
            <person name="Sederoff R.R."/>
            <person name="Wang G."/>
            <person name="Qu G."/>
            <person name="Chen S."/>
        </authorList>
    </citation>
    <scope>NUCLEOTIDE SEQUENCE [LARGE SCALE GENOMIC DNA]</scope>
    <source>
        <strain evidence="1">SC-2020</strain>
    </source>
</reference>
<dbReference type="AlphaFoldDB" id="A0AAD6QZR2"/>
<dbReference type="EMBL" id="JAQIZT010000004">
    <property type="protein sequence ID" value="KAJ6999508.1"/>
    <property type="molecule type" value="Genomic_DNA"/>
</dbReference>
<gene>
    <name evidence="1" type="ORF">NC653_010270</name>
</gene>
<accession>A0AAD6QZR2</accession>
<organism evidence="1 2">
    <name type="scientific">Populus alba x Populus x berolinensis</name>
    <dbReference type="NCBI Taxonomy" id="444605"/>
    <lineage>
        <taxon>Eukaryota</taxon>
        <taxon>Viridiplantae</taxon>
        <taxon>Streptophyta</taxon>
        <taxon>Embryophyta</taxon>
        <taxon>Tracheophyta</taxon>
        <taxon>Spermatophyta</taxon>
        <taxon>Magnoliopsida</taxon>
        <taxon>eudicotyledons</taxon>
        <taxon>Gunneridae</taxon>
        <taxon>Pentapetalae</taxon>
        <taxon>rosids</taxon>
        <taxon>fabids</taxon>
        <taxon>Malpighiales</taxon>
        <taxon>Salicaceae</taxon>
        <taxon>Saliceae</taxon>
        <taxon>Populus</taxon>
    </lineage>
</organism>
<name>A0AAD6QZR2_9ROSI</name>
<comment type="caution">
    <text evidence="1">The sequence shown here is derived from an EMBL/GenBank/DDBJ whole genome shotgun (WGS) entry which is preliminary data.</text>
</comment>
<evidence type="ECO:0000313" key="2">
    <source>
        <dbReference type="Proteomes" id="UP001164929"/>
    </source>
</evidence>
<dbReference type="Proteomes" id="UP001164929">
    <property type="component" value="Chromosome 4"/>
</dbReference>
<proteinExistence type="predicted"/>
<evidence type="ECO:0000313" key="1">
    <source>
        <dbReference type="EMBL" id="KAJ6999508.1"/>
    </source>
</evidence>
<keyword evidence="2" id="KW-1185">Reference proteome</keyword>
<protein>
    <submittedName>
        <fullName evidence="1">Uncharacterized protein</fullName>
    </submittedName>
</protein>
<sequence>MKRRWVTDTGVEGGNMGLVGDCSSGAFARGGEGCLGFVWRQGLGVMAIVFNFVREKAGLGDELCGVSGVSMVWAGGVAVTKKTAAVWEGGFGLEVTGTGYGSSGKKRSTGGAGKIERLSIVMGQMGGKVVALKMGIGRGSAGFVVCPLELAASVHRPLVAKLSAANCHKSEHYHEFDSLRHACADPNDEPFCSSYL</sequence>